<dbReference type="AlphaFoldDB" id="A0A9P4JDT0"/>
<dbReference type="Gene3D" id="3.40.50.1580">
    <property type="entry name" value="Nucleoside phosphorylase domain"/>
    <property type="match status" value="1"/>
</dbReference>
<evidence type="ECO:0000259" key="1">
    <source>
        <dbReference type="Pfam" id="PF22939"/>
    </source>
</evidence>
<comment type="caution">
    <text evidence="2">The sequence shown here is derived from an EMBL/GenBank/DDBJ whole genome shotgun (WGS) entry which is preliminary data.</text>
</comment>
<accession>A0A9P4JDT0</accession>
<dbReference type="PANTHER" id="PTHR46082:SF11">
    <property type="entry name" value="AAA+ ATPASE DOMAIN-CONTAINING PROTEIN-RELATED"/>
    <property type="match status" value="1"/>
</dbReference>
<evidence type="ECO:0000313" key="3">
    <source>
        <dbReference type="Proteomes" id="UP000799536"/>
    </source>
</evidence>
<name>A0A9P4JDT0_9PLEO</name>
<dbReference type="OrthoDB" id="195446at2759"/>
<feature type="domain" description="GPI inositol-deacylase winged helix" evidence="1">
    <location>
        <begin position="377"/>
        <end position="455"/>
    </location>
</feature>
<reference evidence="2" key="1">
    <citation type="journal article" date="2020" name="Stud. Mycol.">
        <title>101 Dothideomycetes genomes: a test case for predicting lifestyles and emergence of pathogens.</title>
        <authorList>
            <person name="Haridas S."/>
            <person name="Albert R."/>
            <person name="Binder M."/>
            <person name="Bloem J."/>
            <person name="Labutti K."/>
            <person name="Salamov A."/>
            <person name="Andreopoulos B."/>
            <person name="Baker S."/>
            <person name="Barry K."/>
            <person name="Bills G."/>
            <person name="Bluhm B."/>
            <person name="Cannon C."/>
            <person name="Castanera R."/>
            <person name="Culley D."/>
            <person name="Daum C."/>
            <person name="Ezra D."/>
            <person name="Gonzalez J."/>
            <person name="Henrissat B."/>
            <person name="Kuo A."/>
            <person name="Liang C."/>
            <person name="Lipzen A."/>
            <person name="Lutzoni F."/>
            <person name="Magnuson J."/>
            <person name="Mondo S."/>
            <person name="Nolan M."/>
            <person name="Ohm R."/>
            <person name="Pangilinan J."/>
            <person name="Park H.-J."/>
            <person name="Ramirez L."/>
            <person name="Alfaro M."/>
            <person name="Sun H."/>
            <person name="Tritt A."/>
            <person name="Yoshinaga Y."/>
            <person name="Zwiers L.-H."/>
            <person name="Turgeon B."/>
            <person name="Goodwin S."/>
            <person name="Spatafora J."/>
            <person name="Crous P."/>
            <person name="Grigoriev I."/>
        </authorList>
    </citation>
    <scope>NUCLEOTIDE SEQUENCE</scope>
    <source>
        <strain evidence="2">ATCC 74209</strain>
    </source>
</reference>
<sequence length="522" mass="58602">MIGPKIPELLDEMKQKWPRLAPKYLSGSITATEDAGERDEEEENCQFCDKTKAIKRTPRDMRVHYGLIASGNQVIKDATLRDRLNKDLDSHVLCVETEAAGLMDNFPCIVIRGICDYADSHKNKDWQEHAAAVAAAFAKELLGYVQPSDIEGESTVKDVLGQVFDAVSKTGVDIAEIKPIMGEDEGVKILNWFTPIDYGSQQSDFLEHDVKEVEHGYWIRLNLGNGSIKGKNFFLLRRERTRLSFAQASKVLESVATLYSRTFIIVDALDECDNSDGSISLDIRARDKDVTRFLDDHMSHLPSFVSEDPGLKDRLKMGIVKAVDGMFLLAKFHLHSLVDKISVTEIELALEMLPKGTDTDAYNQAYEEAMKRIQDQQKGFRNLAMRVLSWITRTMRPLLTRELQHALAVKSSASTLDLRNFTEIGLIISVCAGLVTVDSESDIVRLVHYSTQQYFDRTWATWFPDAHTETRRCLISCNNALASSHLPITSILFSYAVARGKKEDTLVGDSEATASRGNEQMP</sequence>
<dbReference type="InterPro" id="IPR054471">
    <property type="entry name" value="GPIID_WHD"/>
</dbReference>
<evidence type="ECO:0000313" key="2">
    <source>
        <dbReference type="EMBL" id="KAF2197538.1"/>
    </source>
</evidence>
<gene>
    <name evidence="2" type="ORF">GQ43DRAFT_435056</name>
</gene>
<proteinExistence type="predicted"/>
<dbReference type="GO" id="GO:0009116">
    <property type="term" value="P:nucleoside metabolic process"/>
    <property type="evidence" value="ECO:0007669"/>
    <property type="project" value="InterPro"/>
</dbReference>
<dbReference type="Proteomes" id="UP000799536">
    <property type="component" value="Unassembled WGS sequence"/>
</dbReference>
<dbReference type="InterPro" id="IPR035994">
    <property type="entry name" value="Nucleoside_phosphorylase_sf"/>
</dbReference>
<dbReference type="PANTHER" id="PTHR46082">
    <property type="entry name" value="ATP/GTP-BINDING PROTEIN-RELATED"/>
    <property type="match status" value="1"/>
</dbReference>
<dbReference type="Pfam" id="PF22939">
    <property type="entry name" value="WHD_GPIID"/>
    <property type="match status" value="1"/>
</dbReference>
<dbReference type="InterPro" id="IPR053137">
    <property type="entry name" value="NLR-like"/>
</dbReference>
<protein>
    <recommendedName>
        <fullName evidence="1">GPI inositol-deacylase winged helix domain-containing protein</fullName>
    </recommendedName>
</protein>
<dbReference type="EMBL" id="ML994224">
    <property type="protein sequence ID" value="KAF2197538.1"/>
    <property type="molecule type" value="Genomic_DNA"/>
</dbReference>
<dbReference type="GO" id="GO:0003824">
    <property type="term" value="F:catalytic activity"/>
    <property type="evidence" value="ECO:0007669"/>
    <property type="project" value="InterPro"/>
</dbReference>
<organism evidence="2 3">
    <name type="scientific">Delitschia confertaspora ATCC 74209</name>
    <dbReference type="NCBI Taxonomy" id="1513339"/>
    <lineage>
        <taxon>Eukaryota</taxon>
        <taxon>Fungi</taxon>
        <taxon>Dikarya</taxon>
        <taxon>Ascomycota</taxon>
        <taxon>Pezizomycotina</taxon>
        <taxon>Dothideomycetes</taxon>
        <taxon>Pleosporomycetidae</taxon>
        <taxon>Pleosporales</taxon>
        <taxon>Delitschiaceae</taxon>
        <taxon>Delitschia</taxon>
    </lineage>
</organism>
<keyword evidence="3" id="KW-1185">Reference proteome</keyword>
<dbReference type="SUPFAM" id="SSF53167">
    <property type="entry name" value="Purine and uridine phosphorylases"/>
    <property type="match status" value="1"/>
</dbReference>